<feature type="chain" id="PRO_5039269813" evidence="1">
    <location>
        <begin position="30"/>
        <end position="840"/>
    </location>
</feature>
<proteinExistence type="predicted"/>
<gene>
    <name evidence="3" type="ORF">IAB08_07430</name>
</gene>
<comment type="caution">
    <text evidence="3">The sequence shown here is derived from an EMBL/GenBank/DDBJ whole genome shotgun (WGS) entry which is preliminary data.</text>
</comment>
<protein>
    <submittedName>
        <fullName evidence="3">T9SS type A sorting domain-containing protein</fullName>
    </submittedName>
</protein>
<keyword evidence="1" id="KW-0732">Signal</keyword>
<dbReference type="Gene3D" id="2.60.120.890">
    <property type="entry name" value="BT2081, beta-jelly-roll domain"/>
    <property type="match status" value="1"/>
</dbReference>
<dbReference type="InterPro" id="IPR026444">
    <property type="entry name" value="Secre_tail"/>
</dbReference>
<dbReference type="NCBIfam" id="TIGR04183">
    <property type="entry name" value="Por_Secre_tail"/>
    <property type="match status" value="1"/>
</dbReference>
<sequence>MKNLMDFKVAALGLLLGCLPMAGWSQSAAGDAGLGAKAITNFKATVEVDKGMVLTRPGSGFDTLAVDIAFSGTFDTTDANEFVVLLSDPQGSFMQNTTEVIRLAEAEDTVYNWVVPTTVADGDLYRVGVRSTLLDSVVGQSLQFRIKYEYKAEPQIPNSGFEVWMNEGEEVAEPVGWHSFQTATGEAYRLAEMFGALAPIRQSDDVRPGSDGRKSVQVISKFAVLAAANGNLTTGMINMGSPTASDITKNYNFSNMEDPAYALPFTTVPDSLTFWVKFAPTDALIDNSSVADAKAAVTVAIHDDFRYQDPNSADSIESHMVAKAQQLFSDSKGEWVRYSVPFTAGQSVDPRYLLVSVATNINPGVGPGANATSSDTVWLDDILMIYNPEVSLSLGANQLWDGVDSVSFNAVLEGTFNPSNVNGAEENLLIVEADTLQDFSSGSVLVLYSQAQEAGTVEGNLDVRELKAGKTYYLRARTTNYADTSAVSVLHMLEYRSEYAVSYSIEGSDAATVQVFRNEETESLKASDTVSVYDSLTFIVSYPEDEKLLGWYENGALLASTDTVVVDSVMRDYALTARLAPRYYSLEISGVSEQDGSVLVCYAGSGDTVADLDRIEVPADLTLTAIPAQYRLLEGFYTADSVLIGRTSPLSFSMTGDTAIQVRFARQTGKLAIELEGIDYVEKYVVTYAESGDTLKDLNAIELPAELSLSASVLPGGEFVGLYTQGGTEEGELLSQTLPFAFTLQGDTAFVLVFGKESAIEGMDAFQVRVYPNPVKEELHVEGADLDRIEVFSLTGAKMLEAELEGNTDSIRLASLMEGMYIYKVYDRSGAVSTGRILKM</sequence>
<reference evidence="3" key="2">
    <citation type="journal article" date="2021" name="PeerJ">
        <title>Extensive microbial diversity within the chicken gut microbiome revealed by metagenomics and culture.</title>
        <authorList>
            <person name="Gilroy R."/>
            <person name="Ravi A."/>
            <person name="Getino M."/>
            <person name="Pursley I."/>
            <person name="Horton D.L."/>
            <person name="Alikhan N.F."/>
            <person name="Baker D."/>
            <person name="Gharbi K."/>
            <person name="Hall N."/>
            <person name="Watson M."/>
            <person name="Adriaenssens E.M."/>
            <person name="Foster-Nyarko E."/>
            <person name="Jarju S."/>
            <person name="Secka A."/>
            <person name="Antonio M."/>
            <person name="Oren A."/>
            <person name="Chaudhuri R.R."/>
            <person name="La Ragione R."/>
            <person name="Hildebrand F."/>
            <person name="Pallen M.J."/>
        </authorList>
    </citation>
    <scope>NUCLEOTIDE SEQUENCE</scope>
    <source>
        <strain evidence="3">2889</strain>
    </source>
</reference>
<evidence type="ECO:0000313" key="4">
    <source>
        <dbReference type="Proteomes" id="UP000823612"/>
    </source>
</evidence>
<dbReference type="Proteomes" id="UP000823612">
    <property type="component" value="Unassembled WGS sequence"/>
</dbReference>
<accession>A0A9D9DTV5</accession>
<organism evidence="3 4">
    <name type="scientific">Candidatus Pullibacteroides excrementavium</name>
    <dbReference type="NCBI Taxonomy" id="2840905"/>
    <lineage>
        <taxon>Bacteria</taxon>
        <taxon>Pseudomonadati</taxon>
        <taxon>Bacteroidota</taxon>
        <taxon>Bacteroidia</taxon>
        <taxon>Bacteroidales</taxon>
        <taxon>Candidatus Pullibacteroides</taxon>
    </lineage>
</organism>
<name>A0A9D9DTV5_9BACT</name>
<evidence type="ECO:0000259" key="2">
    <source>
        <dbReference type="Pfam" id="PF18962"/>
    </source>
</evidence>
<dbReference type="Pfam" id="PF18962">
    <property type="entry name" value="Por_Secre_tail"/>
    <property type="match status" value="1"/>
</dbReference>
<dbReference type="AlphaFoldDB" id="A0A9D9DTV5"/>
<dbReference type="InterPro" id="IPR038653">
    <property type="entry name" value="Put_CMD_sf"/>
</dbReference>
<dbReference type="EMBL" id="JADIMZ010000110">
    <property type="protein sequence ID" value="MBO8433107.1"/>
    <property type="molecule type" value="Genomic_DNA"/>
</dbReference>
<feature type="domain" description="Secretion system C-terminal sorting" evidence="2">
    <location>
        <begin position="770"/>
        <end position="832"/>
    </location>
</feature>
<evidence type="ECO:0000256" key="1">
    <source>
        <dbReference type="SAM" id="SignalP"/>
    </source>
</evidence>
<reference evidence="3" key="1">
    <citation type="submission" date="2020-10" db="EMBL/GenBank/DDBJ databases">
        <authorList>
            <person name="Gilroy R."/>
        </authorList>
    </citation>
    <scope>NUCLEOTIDE SEQUENCE</scope>
    <source>
        <strain evidence="3">2889</strain>
    </source>
</reference>
<evidence type="ECO:0000313" key="3">
    <source>
        <dbReference type="EMBL" id="MBO8433107.1"/>
    </source>
</evidence>
<feature type="signal peptide" evidence="1">
    <location>
        <begin position="1"/>
        <end position="29"/>
    </location>
</feature>